<gene>
    <name evidence="2" type="ORF">SAMN05660350_04208</name>
</gene>
<evidence type="ECO:0000256" key="1">
    <source>
        <dbReference type="SAM" id="MobiDB-lite"/>
    </source>
</evidence>
<proteinExistence type="predicted"/>
<accession>A0A1M7UXM7</accession>
<organism evidence="2 3">
    <name type="scientific">Geodermatophilus obscurus</name>
    <dbReference type="NCBI Taxonomy" id="1861"/>
    <lineage>
        <taxon>Bacteria</taxon>
        <taxon>Bacillati</taxon>
        <taxon>Actinomycetota</taxon>
        <taxon>Actinomycetes</taxon>
        <taxon>Geodermatophilales</taxon>
        <taxon>Geodermatophilaceae</taxon>
        <taxon>Geodermatophilus</taxon>
    </lineage>
</organism>
<dbReference type="AlphaFoldDB" id="A0A1M7UXM7"/>
<evidence type="ECO:0000313" key="2">
    <source>
        <dbReference type="EMBL" id="SHN87680.1"/>
    </source>
</evidence>
<feature type="region of interest" description="Disordered" evidence="1">
    <location>
        <begin position="1"/>
        <end position="28"/>
    </location>
</feature>
<dbReference type="Proteomes" id="UP000184428">
    <property type="component" value="Unassembled WGS sequence"/>
</dbReference>
<evidence type="ECO:0000313" key="3">
    <source>
        <dbReference type="Proteomes" id="UP000184428"/>
    </source>
</evidence>
<sequence>MRDRKDSMAALSSQSPIDPMEGTGPDCWARVLNTREPSCPP</sequence>
<name>A0A1M7UXM7_9ACTN</name>
<protein>
    <submittedName>
        <fullName evidence="2">Uncharacterized protein</fullName>
    </submittedName>
</protein>
<reference evidence="2 3" key="1">
    <citation type="submission" date="2016-12" db="EMBL/GenBank/DDBJ databases">
        <authorList>
            <person name="Song W.-J."/>
            <person name="Kurnit D.M."/>
        </authorList>
    </citation>
    <scope>NUCLEOTIDE SEQUENCE [LARGE SCALE GENOMIC DNA]</scope>
    <source>
        <strain evidence="2 3">DSM 43162</strain>
    </source>
</reference>
<dbReference type="RefSeq" id="WP_280173901.1">
    <property type="nucleotide sequence ID" value="NZ_FRDM01000036.1"/>
</dbReference>
<dbReference type="EMBL" id="FRDM01000036">
    <property type="protein sequence ID" value="SHN87680.1"/>
    <property type="molecule type" value="Genomic_DNA"/>
</dbReference>